<dbReference type="PANTHER" id="PTHR46411:SF4">
    <property type="entry name" value="AAA+ ATPASE DOMAIN-CONTAINING PROTEIN"/>
    <property type="match status" value="1"/>
</dbReference>
<reference evidence="4" key="2">
    <citation type="submission" date="2023-06" db="EMBL/GenBank/DDBJ databases">
        <authorList>
            <consortium name="Lawrence Berkeley National Laboratory"/>
            <person name="Haridas S."/>
            <person name="Hensen N."/>
            <person name="Bonometti L."/>
            <person name="Westerberg I."/>
            <person name="Brannstrom I.O."/>
            <person name="Guillou S."/>
            <person name="Cros-Aarteil S."/>
            <person name="Calhoun S."/>
            <person name="Kuo A."/>
            <person name="Mondo S."/>
            <person name="Pangilinan J."/>
            <person name="Riley R."/>
            <person name="LaButti K."/>
            <person name="Andreopoulos B."/>
            <person name="Lipzen A."/>
            <person name="Chen C."/>
            <person name="Yanf M."/>
            <person name="Daum C."/>
            <person name="Ng V."/>
            <person name="Clum A."/>
            <person name="Steindorff A."/>
            <person name="Ohm R."/>
            <person name="Martin F."/>
            <person name="Silar P."/>
            <person name="Natvig D."/>
            <person name="Lalanne C."/>
            <person name="Gautier V."/>
            <person name="Ament-velasquez S.L."/>
            <person name="Kruys A."/>
            <person name="Hutchinson M.I."/>
            <person name="Powell A.J."/>
            <person name="Barry K."/>
            <person name="Miller A.N."/>
            <person name="Grigoriev I.V."/>
            <person name="Debuchy R."/>
            <person name="Gladieux P."/>
            <person name="Thoren M.H."/>
            <person name="Johannesson H."/>
        </authorList>
    </citation>
    <scope>NUCLEOTIDE SEQUENCE</scope>
    <source>
        <strain evidence="4">CBS 232.78</strain>
    </source>
</reference>
<dbReference type="EMBL" id="JAULSW010000004">
    <property type="protein sequence ID" value="KAK3385653.1"/>
    <property type="molecule type" value="Genomic_DNA"/>
</dbReference>
<dbReference type="SMART" id="SM00382">
    <property type="entry name" value="AAA"/>
    <property type="match status" value="1"/>
</dbReference>
<dbReference type="PANTHER" id="PTHR46411">
    <property type="entry name" value="FAMILY ATPASE, PUTATIVE-RELATED"/>
    <property type="match status" value="1"/>
</dbReference>
<feature type="compositionally biased region" description="Basic and acidic residues" evidence="2">
    <location>
        <begin position="353"/>
        <end position="367"/>
    </location>
</feature>
<feature type="compositionally biased region" description="Basic and acidic residues" evidence="2">
    <location>
        <begin position="411"/>
        <end position="427"/>
    </location>
</feature>
<reference evidence="4" key="1">
    <citation type="journal article" date="2023" name="Mol. Phylogenet. Evol.">
        <title>Genome-scale phylogeny and comparative genomics of the fungal order Sordariales.</title>
        <authorList>
            <person name="Hensen N."/>
            <person name="Bonometti L."/>
            <person name="Westerberg I."/>
            <person name="Brannstrom I.O."/>
            <person name="Guillou S."/>
            <person name="Cros-Aarteil S."/>
            <person name="Calhoun S."/>
            <person name="Haridas S."/>
            <person name="Kuo A."/>
            <person name="Mondo S."/>
            <person name="Pangilinan J."/>
            <person name="Riley R."/>
            <person name="LaButti K."/>
            <person name="Andreopoulos B."/>
            <person name="Lipzen A."/>
            <person name="Chen C."/>
            <person name="Yan M."/>
            <person name="Daum C."/>
            <person name="Ng V."/>
            <person name="Clum A."/>
            <person name="Steindorff A."/>
            <person name="Ohm R.A."/>
            <person name="Martin F."/>
            <person name="Silar P."/>
            <person name="Natvig D.O."/>
            <person name="Lalanne C."/>
            <person name="Gautier V."/>
            <person name="Ament-Velasquez S.L."/>
            <person name="Kruys A."/>
            <person name="Hutchinson M.I."/>
            <person name="Powell A.J."/>
            <person name="Barry K."/>
            <person name="Miller A.N."/>
            <person name="Grigoriev I.V."/>
            <person name="Debuchy R."/>
            <person name="Gladieux P."/>
            <person name="Hiltunen Thoren M."/>
            <person name="Johannesson H."/>
        </authorList>
    </citation>
    <scope>NUCLEOTIDE SEQUENCE</scope>
    <source>
        <strain evidence="4">CBS 232.78</strain>
    </source>
</reference>
<dbReference type="Proteomes" id="UP001285441">
    <property type="component" value="Unassembled WGS sequence"/>
</dbReference>
<dbReference type="CDD" id="cd19481">
    <property type="entry name" value="RecA-like_protease"/>
    <property type="match status" value="1"/>
</dbReference>
<accession>A0AAE0NQ51</accession>
<dbReference type="GO" id="GO:0016887">
    <property type="term" value="F:ATP hydrolysis activity"/>
    <property type="evidence" value="ECO:0007669"/>
    <property type="project" value="InterPro"/>
</dbReference>
<feature type="region of interest" description="Disordered" evidence="2">
    <location>
        <begin position="342"/>
        <end position="427"/>
    </location>
</feature>
<feature type="region of interest" description="Disordered" evidence="2">
    <location>
        <begin position="1"/>
        <end position="34"/>
    </location>
</feature>
<protein>
    <recommendedName>
        <fullName evidence="3">AAA+ ATPase domain-containing protein</fullName>
    </recommendedName>
</protein>
<evidence type="ECO:0000259" key="3">
    <source>
        <dbReference type="SMART" id="SM00382"/>
    </source>
</evidence>
<dbReference type="Gene3D" id="3.40.50.300">
    <property type="entry name" value="P-loop containing nucleotide triphosphate hydrolases"/>
    <property type="match status" value="1"/>
</dbReference>
<sequence>MAAPSTPLAKVSRRGFFSRSSRRRQKESIQHVGKSNNVQAFYEAPDFDEKDPKWVEHAPMSLPKVKKDKYEGAAIQTYQRRNPANKHESFYVDKIRLQSPYLREALEDTLEKYGLTWKDDLVAESIAPHRALYFAHDYIAELTKTADKEEVRSHCELLCTVVEDVFEETVDKLEALEEEMITYELLWTMFPEGSLWAEQNDSVPPKGLRVKKIDTHSTRLKLTTEIIHFDGYRYGTTEWEYRAYAFDGAVHISAIPGLPFIDLSQNHELRLRLLERGRRALELQSINYMTYKPNVPADDASMKNPWLREEEKQRVVIDPHLYRLRKRYLEIKHLPYYKRHDEENENEMEDESREVADRKEQTNEKAQSRPVAKYQLQKVSSRARGHSRDRHSKTRRRSRSDGGRYGATRNRGREGARRPTKAELEENRKAVLEQEENLIIMCDYVLGYSTDKQAWMGFYLDNLHPADVDVSVFEKVVLEETKKDVIKTLVESHKERQAHYDDLISGKGQCLLILLSGPPGTGKTLLAESLAEHLGCPLLRADPQYFDPHFMDVIQGYESTLSQFLKDATEWGGLVLFDEPDFLFQNQDTQSGNDRNALLAFLRHAEYYKGIIVLTTNLTRTIDPAVISRAQIHISFPSLTETSRVHVWENFIERLPNDIGTLSPQDINHLAAWQINGREIKNILNMSVSWCRKKKSLLTLQIIESLLTTICPSAKKVGDSDTANGINSTGLEDMFSLLND</sequence>
<feature type="domain" description="AAA+ ATPase" evidence="3">
    <location>
        <begin position="509"/>
        <end position="640"/>
    </location>
</feature>
<dbReference type="GO" id="GO:0005524">
    <property type="term" value="F:ATP binding"/>
    <property type="evidence" value="ECO:0007669"/>
    <property type="project" value="InterPro"/>
</dbReference>
<keyword evidence="1" id="KW-0175">Coiled coil</keyword>
<dbReference type="InterPro" id="IPR027417">
    <property type="entry name" value="P-loop_NTPase"/>
</dbReference>
<name>A0AAE0NQ51_9PEZI</name>
<dbReference type="AlphaFoldDB" id="A0AAE0NQ51"/>
<proteinExistence type="predicted"/>
<dbReference type="InterPro" id="IPR003593">
    <property type="entry name" value="AAA+_ATPase"/>
</dbReference>
<evidence type="ECO:0000313" key="4">
    <source>
        <dbReference type="EMBL" id="KAK3385653.1"/>
    </source>
</evidence>
<gene>
    <name evidence="4" type="ORF">B0H63DRAFT_473361</name>
</gene>
<dbReference type="Pfam" id="PF00004">
    <property type="entry name" value="AAA"/>
    <property type="match status" value="1"/>
</dbReference>
<comment type="caution">
    <text evidence="4">The sequence shown here is derived from an EMBL/GenBank/DDBJ whole genome shotgun (WGS) entry which is preliminary data.</text>
</comment>
<evidence type="ECO:0000256" key="1">
    <source>
        <dbReference type="SAM" id="Coils"/>
    </source>
</evidence>
<evidence type="ECO:0000256" key="2">
    <source>
        <dbReference type="SAM" id="MobiDB-lite"/>
    </source>
</evidence>
<dbReference type="Pfam" id="PF22942">
    <property type="entry name" value="DUF7025"/>
    <property type="match status" value="1"/>
</dbReference>
<evidence type="ECO:0000313" key="5">
    <source>
        <dbReference type="Proteomes" id="UP001285441"/>
    </source>
</evidence>
<feature type="compositionally biased region" description="Acidic residues" evidence="2">
    <location>
        <begin position="343"/>
        <end position="352"/>
    </location>
</feature>
<organism evidence="4 5">
    <name type="scientific">Podospora didyma</name>
    <dbReference type="NCBI Taxonomy" id="330526"/>
    <lineage>
        <taxon>Eukaryota</taxon>
        <taxon>Fungi</taxon>
        <taxon>Dikarya</taxon>
        <taxon>Ascomycota</taxon>
        <taxon>Pezizomycotina</taxon>
        <taxon>Sordariomycetes</taxon>
        <taxon>Sordariomycetidae</taxon>
        <taxon>Sordariales</taxon>
        <taxon>Podosporaceae</taxon>
        <taxon>Podospora</taxon>
    </lineage>
</organism>
<dbReference type="InterPro" id="IPR003959">
    <property type="entry name" value="ATPase_AAA_core"/>
</dbReference>
<feature type="compositionally biased region" description="Basic residues" evidence="2">
    <location>
        <begin position="381"/>
        <end position="398"/>
    </location>
</feature>
<keyword evidence="5" id="KW-1185">Reference proteome</keyword>
<dbReference type="InterPro" id="IPR054289">
    <property type="entry name" value="DUF7025"/>
</dbReference>
<feature type="coiled-coil region" evidence="1">
    <location>
        <begin position="159"/>
        <end position="186"/>
    </location>
</feature>
<dbReference type="SUPFAM" id="SSF52540">
    <property type="entry name" value="P-loop containing nucleoside triphosphate hydrolases"/>
    <property type="match status" value="1"/>
</dbReference>